<dbReference type="SMART" id="SM00342">
    <property type="entry name" value="HTH_ARAC"/>
    <property type="match status" value="1"/>
</dbReference>
<dbReference type="SUPFAM" id="SSF46689">
    <property type="entry name" value="Homeodomain-like"/>
    <property type="match status" value="2"/>
</dbReference>
<dbReference type="OrthoDB" id="9793400at2"/>
<dbReference type="InterPro" id="IPR009057">
    <property type="entry name" value="Homeodomain-like_sf"/>
</dbReference>
<gene>
    <name evidence="5" type="ORF">GL300_24910</name>
</gene>
<dbReference type="InterPro" id="IPR018060">
    <property type="entry name" value="HTH_AraC"/>
</dbReference>
<protein>
    <submittedName>
        <fullName evidence="5">Helix-turn-helix domain-containing protein</fullName>
    </submittedName>
</protein>
<evidence type="ECO:0000259" key="4">
    <source>
        <dbReference type="PROSITE" id="PS01124"/>
    </source>
</evidence>
<dbReference type="GO" id="GO:0043565">
    <property type="term" value="F:sequence-specific DNA binding"/>
    <property type="evidence" value="ECO:0007669"/>
    <property type="project" value="InterPro"/>
</dbReference>
<evidence type="ECO:0000313" key="5">
    <source>
        <dbReference type="EMBL" id="MTH62425.1"/>
    </source>
</evidence>
<dbReference type="InterPro" id="IPR050204">
    <property type="entry name" value="AraC_XylS_family_regulators"/>
</dbReference>
<dbReference type="EMBL" id="WMIG01000035">
    <property type="protein sequence ID" value="MTH62425.1"/>
    <property type="molecule type" value="Genomic_DNA"/>
</dbReference>
<organism evidence="5 6">
    <name type="scientific">Paracoccus litorisediminis</name>
    <dbReference type="NCBI Taxonomy" id="2006130"/>
    <lineage>
        <taxon>Bacteria</taxon>
        <taxon>Pseudomonadati</taxon>
        <taxon>Pseudomonadota</taxon>
        <taxon>Alphaproteobacteria</taxon>
        <taxon>Rhodobacterales</taxon>
        <taxon>Paracoccaceae</taxon>
        <taxon>Paracoccus</taxon>
    </lineage>
</organism>
<keyword evidence="2" id="KW-0238">DNA-binding</keyword>
<dbReference type="PROSITE" id="PS00041">
    <property type="entry name" value="HTH_ARAC_FAMILY_1"/>
    <property type="match status" value="1"/>
</dbReference>
<dbReference type="InterPro" id="IPR018062">
    <property type="entry name" value="HTH_AraC-typ_CS"/>
</dbReference>
<dbReference type="RefSeq" id="WP_155042371.1">
    <property type="nucleotide sequence ID" value="NZ_WMIG01000035.1"/>
</dbReference>
<dbReference type="PANTHER" id="PTHR46796:SF14">
    <property type="entry name" value="TRANSCRIPTIONAL REGULATORY PROTEIN"/>
    <property type="match status" value="1"/>
</dbReference>
<dbReference type="PANTHER" id="PTHR46796">
    <property type="entry name" value="HTH-TYPE TRANSCRIPTIONAL ACTIVATOR RHAS-RELATED"/>
    <property type="match status" value="1"/>
</dbReference>
<reference evidence="5 6" key="1">
    <citation type="submission" date="2019-11" db="EMBL/GenBank/DDBJ databases">
        <authorList>
            <person name="Dong K."/>
        </authorList>
    </citation>
    <scope>NUCLEOTIDE SEQUENCE [LARGE SCALE GENOMIC DNA]</scope>
    <source>
        <strain evidence="5 6">NBRC 112902</strain>
    </source>
</reference>
<sequence>MTSNQNMEFFRARQADIVIAPVFGKSEVTMARLSCPNAGHGVIDPPLHEDAFFLAFNLRDYEGDLWVDGRKVDSSVSRRGNFTIYDYRRTWLADMKSSFDGLGFHIPRAALIAFEEDLGGRRIDTLDAAPGQDIQDDVVRHLIGACLPSLANPASASRLFQDHIAAVLTFHLCTTYGNRHIPGPVRGGLAPWQKKRAIELLEAELAADVPLSTVAAACGLSQSHFTRAFKQSFGHPPYRWVILKRVEKAKELLRTTELSIAEVAFLCGFCDQAHLTRVFGARMNTTPGQWRRASR</sequence>
<evidence type="ECO:0000313" key="6">
    <source>
        <dbReference type="Proteomes" id="UP000449846"/>
    </source>
</evidence>
<dbReference type="PROSITE" id="PS01124">
    <property type="entry name" value="HTH_ARAC_FAMILY_2"/>
    <property type="match status" value="1"/>
</dbReference>
<dbReference type="GO" id="GO:0003700">
    <property type="term" value="F:DNA-binding transcription factor activity"/>
    <property type="evidence" value="ECO:0007669"/>
    <property type="project" value="InterPro"/>
</dbReference>
<accession>A0A844HVS5</accession>
<keyword evidence="1" id="KW-0805">Transcription regulation</keyword>
<proteinExistence type="predicted"/>
<keyword evidence="6" id="KW-1185">Reference proteome</keyword>
<keyword evidence="3" id="KW-0804">Transcription</keyword>
<name>A0A844HVS5_9RHOB</name>
<comment type="caution">
    <text evidence="5">The sequence shown here is derived from an EMBL/GenBank/DDBJ whole genome shotgun (WGS) entry which is preliminary data.</text>
</comment>
<feature type="domain" description="HTH araC/xylS-type" evidence="4">
    <location>
        <begin position="195"/>
        <end position="293"/>
    </location>
</feature>
<dbReference type="AlphaFoldDB" id="A0A844HVS5"/>
<evidence type="ECO:0000256" key="3">
    <source>
        <dbReference type="ARBA" id="ARBA00023163"/>
    </source>
</evidence>
<evidence type="ECO:0000256" key="1">
    <source>
        <dbReference type="ARBA" id="ARBA00023015"/>
    </source>
</evidence>
<dbReference type="Proteomes" id="UP000449846">
    <property type="component" value="Unassembled WGS sequence"/>
</dbReference>
<evidence type="ECO:0000256" key="2">
    <source>
        <dbReference type="ARBA" id="ARBA00023125"/>
    </source>
</evidence>
<dbReference type="Gene3D" id="1.10.10.60">
    <property type="entry name" value="Homeodomain-like"/>
    <property type="match status" value="2"/>
</dbReference>
<dbReference type="Pfam" id="PF12833">
    <property type="entry name" value="HTH_18"/>
    <property type="match status" value="1"/>
</dbReference>